<dbReference type="CDD" id="cd11304">
    <property type="entry name" value="Cadherin_repeat"/>
    <property type="match status" value="5"/>
</dbReference>
<dbReference type="GO" id="GO:0045296">
    <property type="term" value="F:cadherin binding"/>
    <property type="evidence" value="ECO:0007669"/>
    <property type="project" value="TreeGrafter"/>
</dbReference>
<dbReference type="Gene3D" id="2.60.40.60">
    <property type="entry name" value="Cadherins"/>
    <property type="match status" value="5"/>
</dbReference>
<evidence type="ECO:0000256" key="8">
    <source>
        <dbReference type="ARBA" id="ARBA00022837"/>
    </source>
</evidence>
<evidence type="ECO:0000256" key="14">
    <source>
        <dbReference type="PROSITE-ProRule" id="PRU00043"/>
    </source>
</evidence>
<evidence type="ECO:0000256" key="2">
    <source>
        <dbReference type="ARBA" id="ARBA00004536"/>
    </source>
</evidence>
<evidence type="ECO:0000256" key="9">
    <source>
        <dbReference type="ARBA" id="ARBA00022889"/>
    </source>
</evidence>
<dbReference type="FunFam" id="2.60.40.60:FF:000008">
    <property type="entry name" value="Cadherin 24"/>
    <property type="match status" value="1"/>
</dbReference>
<feature type="chain" id="PRO_5025480154" evidence="18">
    <location>
        <begin position="30"/>
        <end position="798"/>
    </location>
</feature>
<evidence type="ECO:0000256" key="17">
    <source>
        <dbReference type="SAM" id="Phobius"/>
    </source>
</evidence>
<reference evidence="20" key="2">
    <citation type="submission" date="2025-09" db="UniProtKB">
        <authorList>
            <consortium name="Ensembl"/>
        </authorList>
    </citation>
    <scope>IDENTIFICATION</scope>
</reference>
<evidence type="ECO:0000256" key="4">
    <source>
        <dbReference type="ARBA" id="ARBA00022692"/>
    </source>
</evidence>
<dbReference type="GO" id="GO:0016477">
    <property type="term" value="P:cell migration"/>
    <property type="evidence" value="ECO:0007669"/>
    <property type="project" value="TreeGrafter"/>
</dbReference>
<feature type="domain" description="Cadherin" evidence="19">
    <location>
        <begin position="83"/>
        <end position="163"/>
    </location>
</feature>
<dbReference type="FunFam" id="4.10.900.10:FF:000001">
    <property type="entry name" value="Cadherin 2"/>
    <property type="match status" value="1"/>
</dbReference>
<evidence type="ECO:0000256" key="16">
    <source>
        <dbReference type="RuleBase" id="RU004357"/>
    </source>
</evidence>
<comment type="subcellular location">
    <subcellularLocation>
        <location evidence="2">Cell junction</location>
        <location evidence="2">Adherens junction</location>
    </subcellularLocation>
    <subcellularLocation>
        <location evidence="1 15">Cell membrane</location>
        <topology evidence="1 15">Single-pass type I membrane protein</topology>
    </subcellularLocation>
</comment>
<organism evidence="20 21">
    <name type="scientific">Salmo trutta</name>
    <name type="common">Brown trout</name>
    <dbReference type="NCBI Taxonomy" id="8032"/>
    <lineage>
        <taxon>Eukaryota</taxon>
        <taxon>Metazoa</taxon>
        <taxon>Chordata</taxon>
        <taxon>Craniata</taxon>
        <taxon>Vertebrata</taxon>
        <taxon>Euteleostomi</taxon>
        <taxon>Actinopterygii</taxon>
        <taxon>Neopterygii</taxon>
        <taxon>Teleostei</taxon>
        <taxon>Protacanthopterygii</taxon>
        <taxon>Salmoniformes</taxon>
        <taxon>Salmonidae</taxon>
        <taxon>Salmoninae</taxon>
        <taxon>Salmo</taxon>
    </lineage>
</organism>
<evidence type="ECO:0000256" key="10">
    <source>
        <dbReference type="ARBA" id="ARBA00022949"/>
    </source>
</evidence>
<dbReference type="InterPro" id="IPR020894">
    <property type="entry name" value="Cadherin_CS"/>
</dbReference>
<dbReference type="GeneTree" id="ENSGT00940000157031"/>
<dbReference type="GO" id="GO:0000902">
    <property type="term" value="P:cell morphogenesis"/>
    <property type="evidence" value="ECO:0007669"/>
    <property type="project" value="TreeGrafter"/>
</dbReference>
<gene>
    <name evidence="20" type="primary">CDH7</name>
    <name evidence="20" type="synonym">LOC115156583</name>
</gene>
<keyword evidence="13" id="KW-0325">Glycoprotein</keyword>
<dbReference type="GO" id="GO:0005912">
    <property type="term" value="C:adherens junction"/>
    <property type="evidence" value="ECO:0007669"/>
    <property type="project" value="UniProtKB-SubCell"/>
</dbReference>
<evidence type="ECO:0000256" key="1">
    <source>
        <dbReference type="ARBA" id="ARBA00004251"/>
    </source>
</evidence>
<comment type="function">
    <text evidence="16">Cadherins are calcium-dependent cell adhesion proteins.</text>
</comment>
<feature type="domain" description="Cadherin" evidence="19">
    <location>
        <begin position="491"/>
        <end position="602"/>
    </location>
</feature>
<dbReference type="PROSITE" id="PS00232">
    <property type="entry name" value="CADHERIN_1"/>
    <property type="match status" value="2"/>
</dbReference>
<dbReference type="InterPro" id="IPR002126">
    <property type="entry name" value="Cadherin-like_dom"/>
</dbReference>
<evidence type="ECO:0000256" key="13">
    <source>
        <dbReference type="ARBA" id="ARBA00023180"/>
    </source>
</evidence>
<sequence length="798" mass="88120">MRLNCSPVWSVVSLLTLLLLPLWEMGCSGLSFNSVPLPPVGTYQRSCEGGAHHRQRRSWVWNQFFVLEEYTGDEPLYVGKLHSDVDKGEGQVKYVLNGQGATSIFTIDENTGDIHATKRLDREEQAYYTLRAQARYRENNLPVEPESEFVIKVQDINDNEPKFLDGPYSARVPEMSPVGTSVVTVVATDADDPTYGNSARVIYSILEGQPYFSVEPKTGVVKTALPNMDREARDQYLLVIQAKDMVGQMGGLSGTTSVMVTLTDVNDNPPHFSRKSYQFSMSESLPVASVVAKIKTLDSDVGPNAEMEYRIVDGDGLGLFRITPDRDTQEGLVTLQKGLDFETKSSYTLRVEVSNRNIDLRFLSLGPFSDTATVRLIVENVDEPPVFSLPLSKMLISEAAKVGTTIGTVSAHDPDSTNSPIRYSIDRNTDLERFFNIDATTGVISTAKPLDREVNAIHNITIFAMEMDPLQVGKGIILITVTDINDNAPVFAIDYETYLCESARPGQVIETISAIDRDEPQSGHRFFFSLTAEAAGNLNFTLRDNKDNTASVLTMRGGFQRHDQTMYRLPVFIMDGGSPALSSTNTLSIRVCDCDPDGAPQSCGSEASMLSAGLSTGALIAILACILTLLVLVLLIVTMRRRKKEPLILDEERDVRENIVRYDDEGGGEEDTEAFDMVTLRNLKVVRESGGKTRRDVTPEVPTLFLSSRPPPDNGIFRDFIWDRLKETDVDPSAPPYDSLQTYAFEGSGSAAESLSSMDSLSTDSEQNYDYLSDWGPRFKKLADLYGHSGDGNLFGSL</sequence>
<evidence type="ECO:0000256" key="3">
    <source>
        <dbReference type="ARBA" id="ARBA00022475"/>
    </source>
</evidence>
<dbReference type="AlphaFoldDB" id="A0A674CE60"/>
<dbReference type="GO" id="GO:0005509">
    <property type="term" value="F:calcium ion binding"/>
    <property type="evidence" value="ECO:0007669"/>
    <property type="project" value="UniProtKB-UniRule"/>
</dbReference>
<evidence type="ECO:0000256" key="18">
    <source>
        <dbReference type="SAM" id="SignalP"/>
    </source>
</evidence>
<dbReference type="GO" id="GO:0007043">
    <property type="term" value="P:cell-cell junction assembly"/>
    <property type="evidence" value="ECO:0007669"/>
    <property type="project" value="TreeGrafter"/>
</dbReference>
<dbReference type="GO" id="GO:0016342">
    <property type="term" value="C:catenin complex"/>
    <property type="evidence" value="ECO:0007669"/>
    <property type="project" value="TreeGrafter"/>
</dbReference>
<dbReference type="GO" id="GO:0007156">
    <property type="term" value="P:homophilic cell adhesion via plasma membrane adhesion molecules"/>
    <property type="evidence" value="ECO:0007669"/>
    <property type="project" value="InterPro"/>
</dbReference>
<dbReference type="PANTHER" id="PTHR24027">
    <property type="entry name" value="CADHERIN-23"/>
    <property type="match status" value="1"/>
</dbReference>
<dbReference type="SUPFAM" id="SSF49313">
    <property type="entry name" value="Cadherin-like"/>
    <property type="match status" value="5"/>
</dbReference>
<dbReference type="GO" id="GO:0008013">
    <property type="term" value="F:beta-catenin binding"/>
    <property type="evidence" value="ECO:0007669"/>
    <property type="project" value="TreeGrafter"/>
</dbReference>
<dbReference type="GO" id="GO:0044331">
    <property type="term" value="P:cell-cell adhesion mediated by cadherin"/>
    <property type="evidence" value="ECO:0007669"/>
    <property type="project" value="TreeGrafter"/>
</dbReference>
<keyword evidence="7" id="KW-0677">Repeat</keyword>
<keyword evidence="10" id="KW-0965">Cell junction</keyword>
<dbReference type="InterPro" id="IPR027397">
    <property type="entry name" value="Catenin-bd_sf"/>
</dbReference>
<dbReference type="GO" id="GO:0002009">
    <property type="term" value="P:morphogenesis of an epithelium"/>
    <property type="evidence" value="ECO:0007669"/>
    <property type="project" value="UniProtKB-ARBA"/>
</dbReference>
<evidence type="ECO:0000259" key="19">
    <source>
        <dbReference type="PROSITE" id="PS50268"/>
    </source>
</evidence>
<evidence type="ECO:0000313" key="20">
    <source>
        <dbReference type="Ensembl" id="ENSSTUP00000081907.1"/>
    </source>
</evidence>
<accession>A0A674CE60</accession>
<dbReference type="SMART" id="SM00112">
    <property type="entry name" value="CA"/>
    <property type="match status" value="5"/>
</dbReference>
<dbReference type="PANTHER" id="PTHR24027:SF91">
    <property type="entry name" value="CADHERIN-7"/>
    <property type="match status" value="1"/>
</dbReference>
<feature type="domain" description="Cadherin" evidence="19">
    <location>
        <begin position="164"/>
        <end position="272"/>
    </location>
</feature>
<feature type="domain" description="Cadherin" evidence="19">
    <location>
        <begin position="396"/>
        <end position="491"/>
    </location>
</feature>
<dbReference type="Pfam" id="PF00028">
    <property type="entry name" value="Cadherin"/>
    <property type="match status" value="5"/>
</dbReference>
<keyword evidence="11 17" id="KW-1133">Transmembrane helix</keyword>
<dbReference type="PRINTS" id="PR00205">
    <property type="entry name" value="CADHERIN"/>
</dbReference>
<evidence type="ECO:0000256" key="12">
    <source>
        <dbReference type="ARBA" id="ARBA00023136"/>
    </source>
</evidence>
<keyword evidence="9 15" id="KW-0130">Cell adhesion</keyword>
<keyword evidence="8 14" id="KW-0106">Calcium</keyword>
<dbReference type="InterPro" id="IPR000233">
    <property type="entry name" value="Cadherin_Y-type_LIR"/>
</dbReference>
<keyword evidence="6 18" id="KW-0732">Signal</keyword>
<evidence type="ECO:0000256" key="11">
    <source>
        <dbReference type="ARBA" id="ARBA00022989"/>
    </source>
</evidence>
<dbReference type="Pfam" id="PF01049">
    <property type="entry name" value="CADH_Y-type_LIR"/>
    <property type="match status" value="1"/>
</dbReference>
<evidence type="ECO:0000256" key="7">
    <source>
        <dbReference type="ARBA" id="ARBA00022737"/>
    </source>
</evidence>
<keyword evidence="5" id="KW-0479">Metal-binding</keyword>
<evidence type="ECO:0000256" key="6">
    <source>
        <dbReference type="ARBA" id="ARBA00022729"/>
    </source>
</evidence>
<dbReference type="GO" id="GO:0034332">
    <property type="term" value="P:adherens junction organization"/>
    <property type="evidence" value="ECO:0007669"/>
    <property type="project" value="TreeGrafter"/>
</dbReference>
<keyword evidence="12 17" id="KW-0472">Membrane</keyword>
<dbReference type="FunFam" id="2.60.40.60:FF:000012">
    <property type="entry name" value="Cadherin 24"/>
    <property type="match status" value="1"/>
</dbReference>
<keyword evidence="3" id="KW-1003">Cell membrane</keyword>
<dbReference type="Proteomes" id="UP000472277">
    <property type="component" value="Chromosome 21"/>
</dbReference>
<reference evidence="20" key="1">
    <citation type="submission" date="2025-08" db="UniProtKB">
        <authorList>
            <consortium name="Ensembl"/>
        </authorList>
    </citation>
    <scope>IDENTIFICATION</scope>
</reference>
<dbReference type="Ensembl" id="ENSSTUT00000087155.1">
    <property type="protein sequence ID" value="ENSSTUP00000081907.1"/>
    <property type="gene ID" value="ENSSTUG00000035470.1"/>
</dbReference>
<evidence type="ECO:0000256" key="15">
    <source>
        <dbReference type="RuleBase" id="RU003318"/>
    </source>
</evidence>
<dbReference type="FunFam" id="2.60.40.60:FF:000017">
    <property type="entry name" value="Cadherin 24"/>
    <property type="match status" value="1"/>
</dbReference>
<dbReference type="FunFam" id="2.60.40.60:FF:000014">
    <property type="entry name" value="Cadherin 8"/>
    <property type="match status" value="1"/>
</dbReference>
<dbReference type="InterPro" id="IPR039808">
    <property type="entry name" value="Cadherin"/>
</dbReference>
<name>A0A674CE60_SALTR</name>
<keyword evidence="4 15" id="KW-0812">Transmembrane</keyword>
<evidence type="ECO:0000256" key="5">
    <source>
        <dbReference type="ARBA" id="ARBA00022723"/>
    </source>
</evidence>
<feature type="transmembrane region" description="Helical" evidence="17">
    <location>
        <begin position="609"/>
        <end position="637"/>
    </location>
</feature>
<dbReference type="InterPro" id="IPR015919">
    <property type="entry name" value="Cadherin-like_sf"/>
</dbReference>
<evidence type="ECO:0000313" key="21">
    <source>
        <dbReference type="Proteomes" id="UP000472277"/>
    </source>
</evidence>
<feature type="signal peptide" evidence="18">
    <location>
        <begin position="1"/>
        <end position="29"/>
    </location>
</feature>
<protein>
    <submittedName>
        <fullName evidence="20">Cadherin 7a</fullName>
    </submittedName>
</protein>
<keyword evidence="21" id="KW-1185">Reference proteome</keyword>
<proteinExistence type="predicted"/>
<dbReference type="Gene3D" id="4.10.900.10">
    <property type="entry name" value="TCF3-CBD (Catenin binding domain)"/>
    <property type="match status" value="1"/>
</dbReference>
<dbReference type="FunFam" id="2.60.40.60:FF:000009">
    <property type="entry name" value="Cadherin 24"/>
    <property type="match status" value="1"/>
</dbReference>
<dbReference type="PROSITE" id="PS50268">
    <property type="entry name" value="CADHERIN_2"/>
    <property type="match status" value="5"/>
</dbReference>
<dbReference type="GO" id="GO:0016339">
    <property type="term" value="P:calcium-dependent cell-cell adhesion via plasma membrane cell adhesion molecules"/>
    <property type="evidence" value="ECO:0007669"/>
    <property type="project" value="TreeGrafter"/>
</dbReference>
<feature type="domain" description="Cadherin" evidence="19">
    <location>
        <begin position="273"/>
        <end position="387"/>
    </location>
</feature>